<feature type="domain" description="Ubiquitin-like" evidence="1">
    <location>
        <begin position="156"/>
        <end position="223"/>
    </location>
</feature>
<reference evidence="2 3" key="1">
    <citation type="submission" date="2018-11" db="EMBL/GenBank/DDBJ databases">
        <authorList>
            <consortium name="Pathogen Informatics"/>
        </authorList>
    </citation>
    <scope>NUCLEOTIDE SEQUENCE [LARGE SCALE GENOMIC DNA]</scope>
</reference>
<protein>
    <recommendedName>
        <fullName evidence="1">Ubiquitin-like domain-containing protein</fullName>
    </recommendedName>
</protein>
<gene>
    <name evidence="2" type="ORF">DILT_LOCUS7618</name>
</gene>
<organism evidence="2 3">
    <name type="scientific">Dibothriocephalus latus</name>
    <name type="common">Fish tapeworm</name>
    <name type="synonym">Diphyllobothrium latum</name>
    <dbReference type="NCBI Taxonomy" id="60516"/>
    <lineage>
        <taxon>Eukaryota</taxon>
        <taxon>Metazoa</taxon>
        <taxon>Spiralia</taxon>
        <taxon>Lophotrochozoa</taxon>
        <taxon>Platyhelminthes</taxon>
        <taxon>Cestoda</taxon>
        <taxon>Eucestoda</taxon>
        <taxon>Diphyllobothriidea</taxon>
        <taxon>Diphyllobothriidae</taxon>
        <taxon>Dibothriocephalus</taxon>
    </lineage>
</organism>
<dbReference type="GO" id="GO:0070628">
    <property type="term" value="F:proteasome binding"/>
    <property type="evidence" value="ECO:0007669"/>
    <property type="project" value="TreeGrafter"/>
</dbReference>
<name>A0A3P7LIQ6_DIBLA</name>
<dbReference type="SMART" id="SM00213">
    <property type="entry name" value="UBQ"/>
    <property type="match status" value="3"/>
</dbReference>
<proteinExistence type="predicted"/>
<dbReference type="Proteomes" id="UP000281553">
    <property type="component" value="Unassembled WGS sequence"/>
</dbReference>
<evidence type="ECO:0000259" key="1">
    <source>
        <dbReference type="PROSITE" id="PS50053"/>
    </source>
</evidence>
<dbReference type="InterPro" id="IPR019956">
    <property type="entry name" value="Ubiquitin_dom"/>
</dbReference>
<keyword evidence="3" id="KW-1185">Reference proteome</keyword>
<dbReference type="GO" id="GO:0043161">
    <property type="term" value="P:proteasome-mediated ubiquitin-dependent protein catabolic process"/>
    <property type="evidence" value="ECO:0007669"/>
    <property type="project" value="TreeGrafter"/>
</dbReference>
<dbReference type="Gene3D" id="3.10.20.90">
    <property type="entry name" value="Phosphatidylinositol 3-kinase Catalytic Subunit, Chain A, domain 1"/>
    <property type="match status" value="3"/>
</dbReference>
<feature type="domain" description="Ubiquitin-like" evidence="1">
    <location>
        <begin position="73"/>
        <end position="148"/>
    </location>
</feature>
<evidence type="ECO:0000313" key="2">
    <source>
        <dbReference type="EMBL" id="VDN11787.1"/>
    </source>
</evidence>
<dbReference type="Pfam" id="PF00240">
    <property type="entry name" value="ubiquitin"/>
    <property type="match status" value="3"/>
</dbReference>
<dbReference type="EMBL" id="UYRU01052265">
    <property type="protein sequence ID" value="VDN11787.1"/>
    <property type="molecule type" value="Genomic_DNA"/>
</dbReference>
<dbReference type="PANTHER" id="PTHR10621:SF0">
    <property type="entry name" value="UV EXCISION REPAIR PROTEIN RAD23"/>
    <property type="match status" value="1"/>
</dbReference>
<sequence length="348" mass="39071">MPIIGDFYLKIQHDAYVSDLKEAIRQKRQIPCDKQMLTFNGLVLEESYKIEAYGICDGSVVPLSLPMELPVNLSIDIRLPSGTLANLKSTHKDTVHSLKRQLQRLHGLPLQSYELIFQDVLLNGDQTLAACGLIDRCTLDVVLHVPSKDVDKTHSFSVVVKSLAGYYEEIEINQSATAGDLKKAIETEEGIPTEDMRLLFKGKPLEDRKYLNEYQIQQGSTTYSFRVQTYLGLTGYSSSYQFHNPELQYHIGPSVRVSYLPVCVRLRRLALIRRQTTDVEFKYMPQLGTIEQPESPRGPLGLASEALSVFVEIGAYPAEADLLDYSTSDPAFGNIPQEAIVCCICQME</sequence>
<dbReference type="AlphaFoldDB" id="A0A3P7LIQ6"/>
<feature type="domain" description="Ubiquitin-like" evidence="1">
    <location>
        <begin position="9"/>
        <end position="65"/>
    </location>
</feature>
<evidence type="ECO:0000313" key="3">
    <source>
        <dbReference type="Proteomes" id="UP000281553"/>
    </source>
</evidence>
<dbReference type="GO" id="GO:0005654">
    <property type="term" value="C:nucleoplasm"/>
    <property type="evidence" value="ECO:0007669"/>
    <property type="project" value="TreeGrafter"/>
</dbReference>
<dbReference type="PROSITE" id="PS50053">
    <property type="entry name" value="UBIQUITIN_2"/>
    <property type="match status" value="3"/>
</dbReference>
<dbReference type="SUPFAM" id="SSF54236">
    <property type="entry name" value="Ubiquitin-like"/>
    <property type="match status" value="3"/>
</dbReference>
<dbReference type="PANTHER" id="PTHR10621">
    <property type="entry name" value="UV EXCISION REPAIR PROTEIN RAD23"/>
    <property type="match status" value="1"/>
</dbReference>
<dbReference type="CDD" id="cd17039">
    <property type="entry name" value="Ubl_ubiquitin_like"/>
    <property type="match status" value="3"/>
</dbReference>
<dbReference type="InterPro" id="IPR029071">
    <property type="entry name" value="Ubiquitin-like_domsf"/>
</dbReference>
<dbReference type="GO" id="GO:0005829">
    <property type="term" value="C:cytosol"/>
    <property type="evidence" value="ECO:0007669"/>
    <property type="project" value="TreeGrafter"/>
</dbReference>
<dbReference type="GO" id="GO:0043130">
    <property type="term" value="F:ubiquitin binding"/>
    <property type="evidence" value="ECO:0007669"/>
    <property type="project" value="TreeGrafter"/>
</dbReference>
<dbReference type="InterPro" id="IPR000626">
    <property type="entry name" value="Ubiquitin-like_dom"/>
</dbReference>
<accession>A0A3P7LIQ6</accession>
<dbReference type="OrthoDB" id="428577at2759"/>
<dbReference type="PRINTS" id="PR00348">
    <property type="entry name" value="UBIQUITIN"/>
</dbReference>
<dbReference type="GO" id="GO:0031593">
    <property type="term" value="F:polyubiquitin modification-dependent protein binding"/>
    <property type="evidence" value="ECO:0007669"/>
    <property type="project" value="TreeGrafter"/>
</dbReference>